<organism evidence="1 2">
    <name type="scientific">Eumeta variegata</name>
    <name type="common">Bagworm moth</name>
    <name type="synonym">Eumeta japonica</name>
    <dbReference type="NCBI Taxonomy" id="151549"/>
    <lineage>
        <taxon>Eukaryota</taxon>
        <taxon>Metazoa</taxon>
        <taxon>Ecdysozoa</taxon>
        <taxon>Arthropoda</taxon>
        <taxon>Hexapoda</taxon>
        <taxon>Insecta</taxon>
        <taxon>Pterygota</taxon>
        <taxon>Neoptera</taxon>
        <taxon>Endopterygota</taxon>
        <taxon>Lepidoptera</taxon>
        <taxon>Glossata</taxon>
        <taxon>Ditrysia</taxon>
        <taxon>Tineoidea</taxon>
        <taxon>Psychidae</taxon>
        <taxon>Oiketicinae</taxon>
        <taxon>Eumeta</taxon>
    </lineage>
</organism>
<proteinExistence type="predicted"/>
<sequence length="72" mass="7925">MGGGTLNPLAVCLPLIREFIVAVTKLIAGREWPVVSGHPARQSITERRRPARHDKVPSIDCVAADTSYRPNY</sequence>
<protein>
    <submittedName>
        <fullName evidence="1">Uncharacterized protein</fullName>
    </submittedName>
</protein>
<keyword evidence="2" id="KW-1185">Reference proteome</keyword>
<comment type="caution">
    <text evidence="1">The sequence shown here is derived from an EMBL/GenBank/DDBJ whole genome shotgun (WGS) entry which is preliminary data.</text>
</comment>
<evidence type="ECO:0000313" key="1">
    <source>
        <dbReference type="EMBL" id="GBP14812.1"/>
    </source>
</evidence>
<dbReference type="EMBL" id="BGZK01000067">
    <property type="protein sequence ID" value="GBP14812.1"/>
    <property type="molecule type" value="Genomic_DNA"/>
</dbReference>
<evidence type="ECO:0000313" key="2">
    <source>
        <dbReference type="Proteomes" id="UP000299102"/>
    </source>
</evidence>
<reference evidence="1 2" key="1">
    <citation type="journal article" date="2019" name="Commun. Biol.">
        <title>The bagworm genome reveals a unique fibroin gene that provides high tensile strength.</title>
        <authorList>
            <person name="Kono N."/>
            <person name="Nakamura H."/>
            <person name="Ohtoshi R."/>
            <person name="Tomita M."/>
            <person name="Numata K."/>
            <person name="Arakawa K."/>
        </authorList>
    </citation>
    <scope>NUCLEOTIDE SEQUENCE [LARGE SCALE GENOMIC DNA]</scope>
</reference>
<name>A0A4C1TJW6_EUMVA</name>
<gene>
    <name evidence="1" type="ORF">EVAR_75404_1</name>
</gene>
<dbReference type="AlphaFoldDB" id="A0A4C1TJW6"/>
<accession>A0A4C1TJW6</accession>
<dbReference type="Proteomes" id="UP000299102">
    <property type="component" value="Unassembled WGS sequence"/>
</dbReference>